<organism evidence="1 2">
    <name type="scientific">Zalaria obscura</name>
    <dbReference type="NCBI Taxonomy" id="2024903"/>
    <lineage>
        <taxon>Eukaryota</taxon>
        <taxon>Fungi</taxon>
        <taxon>Dikarya</taxon>
        <taxon>Ascomycota</taxon>
        <taxon>Pezizomycotina</taxon>
        <taxon>Dothideomycetes</taxon>
        <taxon>Dothideomycetidae</taxon>
        <taxon>Dothideales</taxon>
        <taxon>Zalariaceae</taxon>
        <taxon>Zalaria</taxon>
    </lineage>
</organism>
<protein>
    <submittedName>
        <fullName evidence="1">Uncharacterized protein</fullName>
    </submittedName>
</protein>
<dbReference type="EMBL" id="JAMKPW020000022">
    <property type="protein sequence ID" value="KAK8206809.1"/>
    <property type="molecule type" value="Genomic_DNA"/>
</dbReference>
<evidence type="ECO:0000313" key="2">
    <source>
        <dbReference type="Proteomes" id="UP001320706"/>
    </source>
</evidence>
<evidence type="ECO:0000313" key="1">
    <source>
        <dbReference type="EMBL" id="KAK8206809.1"/>
    </source>
</evidence>
<keyword evidence="2" id="KW-1185">Reference proteome</keyword>
<gene>
    <name evidence="1" type="ORF">M8818_004644</name>
</gene>
<proteinExistence type="predicted"/>
<dbReference type="Proteomes" id="UP001320706">
    <property type="component" value="Unassembled WGS sequence"/>
</dbReference>
<sequence>MVKAVIRDSTEEGRVKRDYDEPPRHVSNYTAGASPRYSQTASLPRASRDSYRRPSEGYRSSQPNVYRSSQGNVGNVYRSSQPSVRYEYRAAQPVVREVREVVRTAQPVEREVVRYLER</sequence>
<accession>A0ACC3SG36</accession>
<reference evidence="1" key="1">
    <citation type="submission" date="2024-02" db="EMBL/GenBank/DDBJ databases">
        <title>Metagenome Assembled Genome of Zalaria obscura JY119.</title>
        <authorList>
            <person name="Vighnesh L."/>
            <person name="Jagadeeshwari U."/>
            <person name="Venkata Ramana C."/>
            <person name="Sasikala C."/>
        </authorList>
    </citation>
    <scope>NUCLEOTIDE SEQUENCE</scope>
    <source>
        <strain evidence="1">JY119</strain>
    </source>
</reference>
<name>A0ACC3SG36_9PEZI</name>
<comment type="caution">
    <text evidence="1">The sequence shown here is derived from an EMBL/GenBank/DDBJ whole genome shotgun (WGS) entry which is preliminary data.</text>
</comment>